<dbReference type="PANTHER" id="PTHR15031:SF4">
    <property type="entry name" value="CARTILAGE INTERMEDIATE LAYER PROTEIN 1"/>
    <property type="match status" value="1"/>
</dbReference>
<reference evidence="6" key="2">
    <citation type="submission" date="2025-08" db="UniProtKB">
        <authorList>
            <consortium name="Ensembl"/>
        </authorList>
    </citation>
    <scope>IDENTIFICATION</scope>
</reference>
<dbReference type="InParanoid" id="A0A3P8X635"/>
<dbReference type="RefSeq" id="XP_008309514.1">
    <property type="nucleotide sequence ID" value="XM_008311292.3"/>
</dbReference>
<dbReference type="InterPro" id="IPR039675">
    <property type="entry name" value="CILP1/CILP2"/>
</dbReference>
<evidence type="ECO:0000259" key="5">
    <source>
        <dbReference type="Pfam" id="PF13330"/>
    </source>
</evidence>
<evidence type="ECO:0000256" key="4">
    <source>
        <dbReference type="ARBA" id="ARBA00023180"/>
    </source>
</evidence>
<dbReference type="Pfam" id="PF13330">
    <property type="entry name" value="Mucin2_WxxW"/>
    <property type="match status" value="4"/>
</dbReference>
<dbReference type="InterPro" id="IPR025155">
    <property type="entry name" value="WxxW_domain"/>
</dbReference>
<dbReference type="OMA" id="CEKPSAI"/>
<feature type="domain" description="WxxW" evidence="5">
    <location>
        <begin position="80"/>
        <end position="163"/>
    </location>
</feature>
<feature type="domain" description="WxxW" evidence="5">
    <location>
        <begin position="2"/>
        <end position="67"/>
    </location>
</feature>
<reference evidence="6" key="3">
    <citation type="submission" date="2025-09" db="UniProtKB">
        <authorList>
            <consortium name="Ensembl"/>
        </authorList>
    </citation>
    <scope>IDENTIFICATION</scope>
</reference>
<name>A0A3P8X635_CYNSE</name>
<feature type="domain" description="WxxW" evidence="5">
    <location>
        <begin position="175"/>
        <end position="258"/>
    </location>
</feature>
<dbReference type="PANTHER" id="PTHR15031">
    <property type="entry name" value="CARTILAGE INTERMEDIATE LAYER PROTEIN CLIP"/>
    <property type="match status" value="1"/>
</dbReference>
<evidence type="ECO:0000313" key="6">
    <source>
        <dbReference type="Ensembl" id="ENSCSEP00000033711.1"/>
    </source>
</evidence>
<keyword evidence="3" id="KW-0732">Signal</keyword>
<keyword evidence="7" id="KW-1185">Reference proteome</keyword>
<organism evidence="6 7">
    <name type="scientific">Cynoglossus semilaevis</name>
    <name type="common">Tongue sole</name>
    <dbReference type="NCBI Taxonomy" id="244447"/>
    <lineage>
        <taxon>Eukaryota</taxon>
        <taxon>Metazoa</taxon>
        <taxon>Chordata</taxon>
        <taxon>Craniata</taxon>
        <taxon>Vertebrata</taxon>
        <taxon>Euteleostomi</taxon>
        <taxon>Actinopterygii</taxon>
        <taxon>Neopterygii</taxon>
        <taxon>Teleostei</taxon>
        <taxon>Neoteleostei</taxon>
        <taxon>Acanthomorphata</taxon>
        <taxon>Carangaria</taxon>
        <taxon>Pleuronectiformes</taxon>
        <taxon>Pleuronectoidei</taxon>
        <taxon>Cynoglossidae</taxon>
        <taxon>Cynoglossinae</taxon>
        <taxon>Cynoglossus</taxon>
    </lineage>
</organism>
<dbReference type="Ensembl" id="ENSCSET00000034145.1">
    <property type="protein sequence ID" value="ENSCSEP00000033711.1"/>
    <property type="gene ID" value="ENSCSEG00000021631.1"/>
</dbReference>
<protein>
    <submittedName>
        <fullName evidence="6">Mucin-5AC-like</fullName>
    </submittedName>
</protein>
<dbReference type="KEGG" id="csem:103379670"/>
<dbReference type="GeneID" id="103379670"/>
<dbReference type="Proteomes" id="UP000265120">
    <property type="component" value="Chromosome 6"/>
</dbReference>
<feature type="domain" description="WxxW" evidence="5">
    <location>
        <begin position="269"/>
        <end position="353"/>
    </location>
</feature>
<sequence length="362" mass="40301">MLADLRREHPGQICDSPLHIQVNTTSGDSMESTGDKIDVVDTINGFTCENAAQESGICKDYIVRFQCPDSFCIDTGSTCWTPWFNRDDPSGTGDWETLEELREENPGLICDRPLDIDVQTASGDVLSSTGDVITLVDTSTGFICKNSDQTCGKCEDYRVRFQCPDKFCSTSPKCWTPWFDRDNPSGTGDWETLKDLYCENPGKICSSPLQIDVQTTFGGSVDSTGDVIAVADTASGFICKNSDQKCGKCKDYRVRFECSGNFCTERVCWTNWFDRDDSSGTGDWELLEDLQTDYPKKICETPLFIDVMTTDTNTRFCATGQISYVFSPTLGFVCRNDDQIGDRCHDYKVRFGCACDCNGTIL</sequence>
<dbReference type="OrthoDB" id="6049857at2759"/>
<keyword evidence="4" id="KW-0325">Glycoprotein</keyword>
<proteinExistence type="predicted"/>
<evidence type="ECO:0000313" key="7">
    <source>
        <dbReference type="Proteomes" id="UP000265120"/>
    </source>
</evidence>
<dbReference type="GO" id="GO:0005576">
    <property type="term" value="C:extracellular region"/>
    <property type="evidence" value="ECO:0007669"/>
    <property type="project" value="UniProtKB-SubCell"/>
</dbReference>
<accession>A0A3P8X635</accession>
<evidence type="ECO:0000256" key="3">
    <source>
        <dbReference type="ARBA" id="ARBA00022729"/>
    </source>
</evidence>
<evidence type="ECO:0000256" key="2">
    <source>
        <dbReference type="ARBA" id="ARBA00022525"/>
    </source>
</evidence>
<keyword evidence="2" id="KW-0964">Secreted</keyword>
<reference evidence="6 7" key="1">
    <citation type="journal article" date="2014" name="Nat. Genet.">
        <title>Whole-genome sequence of a flatfish provides insights into ZW sex chromosome evolution and adaptation to a benthic lifestyle.</title>
        <authorList>
            <person name="Chen S."/>
            <person name="Zhang G."/>
            <person name="Shao C."/>
            <person name="Huang Q."/>
            <person name="Liu G."/>
            <person name="Zhang P."/>
            <person name="Song W."/>
            <person name="An N."/>
            <person name="Chalopin D."/>
            <person name="Volff J.N."/>
            <person name="Hong Y."/>
            <person name="Li Q."/>
            <person name="Sha Z."/>
            <person name="Zhou H."/>
            <person name="Xie M."/>
            <person name="Yu Q."/>
            <person name="Liu Y."/>
            <person name="Xiang H."/>
            <person name="Wang N."/>
            <person name="Wu K."/>
            <person name="Yang C."/>
            <person name="Zhou Q."/>
            <person name="Liao X."/>
            <person name="Yang L."/>
            <person name="Hu Q."/>
            <person name="Zhang J."/>
            <person name="Meng L."/>
            <person name="Jin L."/>
            <person name="Tian Y."/>
            <person name="Lian J."/>
            <person name="Yang J."/>
            <person name="Miao G."/>
            <person name="Liu S."/>
            <person name="Liang Z."/>
            <person name="Yan F."/>
            <person name="Li Y."/>
            <person name="Sun B."/>
            <person name="Zhang H."/>
            <person name="Zhang J."/>
            <person name="Zhu Y."/>
            <person name="Du M."/>
            <person name="Zhao Y."/>
            <person name="Schartl M."/>
            <person name="Tang Q."/>
            <person name="Wang J."/>
        </authorList>
    </citation>
    <scope>NUCLEOTIDE SEQUENCE</scope>
</reference>
<evidence type="ECO:0000256" key="1">
    <source>
        <dbReference type="ARBA" id="ARBA00004613"/>
    </source>
</evidence>
<dbReference type="GeneTree" id="ENSGT00390000008152"/>
<dbReference type="AlphaFoldDB" id="A0A3P8X635"/>
<comment type="subcellular location">
    <subcellularLocation>
        <location evidence="1">Secreted</location>
    </subcellularLocation>
</comment>